<comment type="pathway">
    <text evidence="2 9">Cofactor biosynthesis; biotin biosynthesis; 7,8-diaminononanoate from 8-amino-7-oxononanoate (SAM route): step 1/1.</text>
</comment>
<dbReference type="InterPro" id="IPR005814">
    <property type="entry name" value="Aminotrans_3"/>
</dbReference>
<feature type="binding site" evidence="9">
    <location>
        <position position="153"/>
    </location>
    <ligand>
        <name>substrate</name>
    </ligand>
</feature>
<dbReference type="InterPro" id="IPR015422">
    <property type="entry name" value="PyrdxlP-dep_Trfase_small"/>
</dbReference>
<feature type="modified residue" description="N6-(pyridoxal phosphate)lysine" evidence="9">
    <location>
        <position position="267"/>
    </location>
</feature>
<dbReference type="Proteomes" id="UP000239907">
    <property type="component" value="Unassembled WGS sequence"/>
</dbReference>
<evidence type="ECO:0000256" key="5">
    <source>
        <dbReference type="ARBA" id="ARBA00022691"/>
    </source>
</evidence>
<dbReference type="PANTHER" id="PTHR42684:SF17">
    <property type="entry name" value="ADENOSYLMETHIONINE-8-AMINO-7-OXONONANOATE AMINOTRANSFERASE"/>
    <property type="match status" value="1"/>
</dbReference>
<keyword evidence="11" id="KW-1185">Reference proteome</keyword>
<sequence length="438" mass="48342">MNEQLADWIAKDKAYCWHPFTAQDTWTASEHEPLMLVSGDGVWLEDAHGKRYIDGNSSIWTNIHGHAHPQLNAAISAQLAKVAHTSFLGYSHPLAAELSARLAEFFPNSSLSRTFFSDDGSTAIECALKMALQYRMQTGQPERCEFVAFINCYHGDTMGAASLGGVEAFFSRFRKFGMTVRFVRDLDELRALEGLDRVAGVVIEPLVQGVNQIHVWPQGMLSELREFTQEQGIHLILDEVMTGFGRTGTMFACQQEQVVPDFLCLAKGLTAGYLPMAATMVREEIYDGFSGERENAFYYGHSYTANPLGCAAALASLDLFTSDQVLELLPAKINHLQQALQQLADSHPEVWQTRQCGMIAGIELRQADGSPYPQALRIGEKVCLAAREFGLLTRPVLDTIVFLPPLSITSEEIDLSFAAIAQGITAVLSDGRKNNTIE</sequence>
<dbReference type="PIRSF" id="PIRSF000521">
    <property type="entry name" value="Transaminase_4ab_Lys_Orn"/>
    <property type="match status" value="1"/>
</dbReference>
<evidence type="ECO:0000256" key="1">
    <source>
        <dbReference type="ARBA" id="ARBA00001933"/>
    </source>
</evidence>
<evidence type="ECO:0000256" key="2">
    <source>
        <dbReference type="ARBA" id="ARBA00005063"/>
    </source>
</evidence>
<evidence type="ECO:0000256" key="8">
    <source>
        <dbReference type="ARBA" id="ARBA00048449"/>
    </source>
</evidence>
<feature type="site" description="Participates in the substrate recognition with KAPA and in a stacking interaction with the adenine ring of SAM" evidence="9">
    <location>
        <position position="20"/>
    </location>
</feature>
<comment type="catalytic activity">
    <reaction evidence="8 9">
        <text>(8S)-8-amino-7-oxononanoate + S-adenosyl-L-methionine = S-adenosyl-4-methylsulfanyl-2-oxobutanoate + (7R,8S)-7,8-diammoniononanoate</text>
        <dbReference type="Rhea" id="RHEA:16861"/>
        <dbReference type="ChEBI" id="CHEBI:16490"/>
        <dbReference type="ChEBI" id="CHEBI:59789"/>
        <dbReference type="ChEBI" id="CHEBI:149468"/>
        <dbReference type="ChEBI" id="CHEBI:149469"/>
        <dbReference type="EC" id="2.6.1.62"/>
    </reaction>
</comment>
<comment type="caution">
    <text evidence="9">Lacks conserved residue(s) required for the propagation of feature annotation.</text>
</comment>
<evidence type="ECO:0000256" key="4">
    <source>
        <dbReference type="ARBA" id="ARBA00022679"/>
    </source>
</evidence>
<reference evidence="10 11" key="1">
    <citation type="submission" date="2016-12" db="EMBL/GenBank/DDBJ databases">
        <title>Study of bacterial adaptation to deep sea.</title>
        <authorList>
            <person name="Song J."/>
            <person name="Yoshizawa S."/>
            <person name="Kogure K."/>
        </authorList>
    </citation>
    <scope>NUCLEOTIDE SEQUENCE [LARGE SCALE GENOMIC DNA]</scope>
    <source>
        <strain evidence="10 11">SAORIC-165</strain>
    </source>
</reference>
<dbReference type="InterPro" id="IPR049704">
    <property type="entry name" value="Aminotrans_3_PPA_site"/>
</dbReference>
<keyword evidence="6 9" id="KW-0093">Biotin biosynthesis</keyword>
<evidence type="ECO:0000256" key="6">
    <source>
        <dbReference type="ARBA" id="ARBA00022756"/>
    </source>
</evidence>
<dbReference type="Gene3D" id="3.40.640.10">
    <property type="entry name" value="Type I PLP-dependent aspartate aminotransferase-like (Major domain)"/>
    <property type="match status" value="1"/>
</dbReference>
<feature type="binding site" evidence="9">
    <location>
        <position position="238"/>
    </location>
    <ligand>
        <name>pyridoxal 5'-phosphate</name>
        <dbReference type="ChEBI" id="CHEBI:597326"/>
    </ligand>
</feature>
<organism evidence="10 11">
    <name type="scientific">Rubritalea profundi</name>
    <dbReference type="NCBI Taxonomy" id="1658618"/>
    <lineage>
        <taxon>Bacteria</taxon>
        <taxon>Pseudomonadati</taxon>
        <taxon>Verrucomicrobiota</taxon>
        <taxon>Verrucomicrobiia</taxon>
        <taxon>Verrucomicrobiales</taxon>
        <taxon>Rubritaleaceae</taxon>
        <taxon>Rubritalea</taxon>
    </lineage>
</organism>
<feature type="binding site" evidence="9">
    <location>
        <position position="267"/>
    </location>
    <ligand>
        <name>substrate</name>
    </ligand>
</feature>
<keyword evidence="9" id="KW-0963">Cytoplasm</keyword>
<evidence type="ECO:0000256" key="9">
    <source>
        <dbReference type="HAMAP-Rule" id="MF_00834"/>
    </source>
</evidence>
<name>A0A2S7U728_9BACT</name>
<gene>
    <name evidence="9" type="primary">bioA</name>
    <name evidence="10" type="ORF">BSZ32_17615</name>
</gene>
<keyword evidence="7 9" id="KW-0663">Pyridoxal phosphate</keyword>
<protein>
    <recommendedName>
        <fullName evidence="9">Adenosylmethionine-8-amino-7-oxononanoate aminotransferase</fullName>
        <ecNumber evidence="9">2.6.1.62</ecNumber>
    </recommendedName>
    <alternativeName>
        <fullName evidence="9">7,8-diamino-pelargonic acid aminotransferase</fullName>
        <shortName evidence="9">DAPA AT</shortName>
        <shortName evidence="9">DAPA aminotransferase</shortName>
    </alternativeName>
    <alternativeName>
        <fullName evidence="9">7,8-diaminononanoate synthase</fullName>
        <shortName evidence="9">DANS</shortName>
    </alternativeName>
    <alternativeName>
        <fullName evidence="9">Diaminopelargonic acid synthase</fullName>
    </alternativeName>
</protein>
<dbReference type="SUPFAM" id="SSF53383">
    <property type="entry name" value="PLP-dependent transferases"/>
    <property type="match status" value="1"/>
</dbReference>
<dbReference type="GO" id="GO:0004015">
    <property type="term" value="F:adenosylmethionine-8-amino-7-oxononanoate transaminase activity"/>
    <property type="evidence" value="ECO:0007669"/>
    <property type="project" value="UniProtKB-UniRule"/>
</dbReference>
<comment type="cofactor">
    <cofactor evidence="1 9">
        <name>pyridoxal 5'-phosphate</name>
        <dbReference type="ChEBI" id="CHEBI:597326"/>
    </cofactor>
</comment>
<feature type="binding site" evidence="9">
    <location>
        <begin position="301"/>
        <end position="302"/>
    </location>
    <ligand>
        <name>pyridoxal 5'-phosphate</name>
        <dbReference type="ChEBI" id="CHEBI:597326"/>
    </ligand>
</feature>
<dbReference type="CDD" id="cd00610">
    <property type="entry name" value="OAT_like"/>
    <property type="match status" value="1"/>
</dbReference>
<dbReference type="GO" id="GO:0005737">
    <property type="term" value="C:cytoplasm"/>
    <property type="evidence" value="ECO:0007669"/>
    <property type="project" value="UniProtKB-SubCell"/>
</dbReference>
<dbReference type="EC" id="2.6.1.62" evidence="9"/>
<dbReference type="HAMAP" id="MF_00834">
    <property type="entry name" value="BioA"/>
    <property type="match status" value="1"/>
</dbReference>
<comment type="subcellular location">
    <subcellularLocation>
        <location evidence="9">Cytoplasm</location>
    </subcellularLocation>
</comment>
<keyword evidence="3 9" id="KW-0032">Aminotransferase</keyword>
<dbReference type="Pfam" id="PF00202">
    <property type="entry name" value="Aminotran_3"/>
    <property type="match status" value="1"/>
</dbReference>
<dbReference type="Gene3D" id="3.90.1150.10">
    <property type="entry name" value="Aspartate Aminotransferase, domain 1"/>
    <property type="match status" value="1"/>
</dbReference>
<dbReference type="PROSITE" id="PS00600">
    <property type="entry name" value="AA_TRANSFER_CLASS_3"/>
    <property type="match status" value="1"/>
</dbReference>
<keyword evidence="5 9" id="KW-0949">S-adenosyl-L-methionine</keyword>
<evidence type="ECO:0000313" key="10">
    <source>
        <dbReference type="EMBL" id="PQJ30112.1"/>
    </source>
</evidence>
<comment type="subunit">
    <text evidence="9">Homodimer.</text>
</comment>
<dbReference type="InterPro" id="IPR015421">
    <property type="entry name" value="PyrdxlP-dep_Trfase_major"/>
</dbReference>
<dbReference type="AlphaFoldDB" id="A0A2S7U728"/>
<feature type="binding site" evidence="9">
    <location>
        <begin position="120"/>
        <end position="121"/>
    </location>
    <ligand>
        <name>pyridoxal 5'-phosphate</name>
        <dbReference type="ChEBI" id="CHEBI:597326"/>
    </ligand>
</feature>
<keyword evidence="4 9" id="KW-0808">Transferase</keyword>
<dbReference type="NCBIfam" id="TIGR00508">
    <property type="entry name" value="bioA"/>
    <property type="match status" value="1"/>
</dbReference>
<evidence type="ECO:0000313" key="11">
    <source>
        <dbReference type="Proteomes" id="UP000239907"/>
    </source>
</evidence>
<accession>A0A2S7U728</accession>
<dbReference type="PANTHER" id="PTHR42684">
    <property type="entry name" value="ADENOSYLMETHIONINE-8-AMINO-7-OXONONANOATE AMINOTRANSFERASE"/>
    <property type="match status" value="1"/>
</dbReference>
<dbReference type="InterPro" id="IPR015424">
    <property type="entry name" value="PyrdxlP-dep_Trfase"/>
</dbReference>
<comment type="function">
    <text evidence="9">Catalyzes the transfer of the alpha-amino group from S-adenosyl-L-methionine (SAM) to 7-keto-8-aminopelargonic acid (KAPA) to form 7,8-diaminopelargonic acid (DAPA). It is the only aminotransferase known to utilize SAM as an amino donor.</text>
</comment>
<comment type="caution">
    <text evidence="10">The sequence shown here is derived from an EMBL/GenBank/DDBJ whole genome shotgun (WGS) entry which is preliminary data.</text>
</comment>
<dbReference type="GO" id="GO:0009102">
    <property type="term" value="P:biotin biosynthetic process"/>
    <property type="evidence" value="ECO:0007669"/>
    <property type="project" value="UniProtKB-UniRule"/>
</dbReference>
<dbReference type="EMBL" id="MQWA01000001">
    <property type="protein sequence ID" value="PQJ30112.1"/>
    <property type="molecule type" value="Genomic_DNA"/>
</dbReference>
<dbReference type="InterPro" id="IPR005815">
    <property type="entry name" value="BioA"/>
</dbReference>
<evidence type="ECO:0000256" key="3">
    <source>
        <dbReference type="ARBA" id="ARBA00022576"/>
    </source>
</evidence>
<evidence type="ECO:0000256" key="7">
    <source>
        <dbReference type="ARBA" id="ARBA00022898"/>
    </source>
</evidence>
<dbReference type="FunFam" id="3.40.640.10:FF:000004">
    <property type="entry name" value="Acetylornithine aminotransferase"/>
    <property type="match status" value="1"/>
</dbReference>
<comment type="similarity">
    <text evidence="9">Belongs to the class-III pyridoxal-phosphate-dependent aminotransferase family. BioA subfamily.</text>
</comment>
<feature type="binding site" evidence="9">
    <location>
        <position position="394"/>
    </location>
    <ligand>
        <name>substrate</name>
    </ligand>
</feature>
<dbReference type="GO" id="GO:0030170">
    <property type="term" value="F:pyridoxal phosphate binding"/>
    <property type="evidence" value="ECO:0007669"/>
    <property type="project" value="UniProtKB-UniRule"/>
</dbReference>
<feature type="binding site" evidence="9">
    <location>
        <position position="300"/>
    </location>
    <ligand>
        <name>substrate</name>
    </ligand>
</feature>
<dbReference type="UniPathway" id="UPA00078">
    <property type="reaction ID" value="UER00160"/>
</dbReference>
<proteinExistence type="inferred from homology"/>